<dbReference type="InterPro" id="IPR015064">
    <property type="entry name" value="Sda"/>
</dbReference>
<keyword evidence="1" id="KW-0649">Protein kinase inhibitor</keyword>
<evidence type="ECO:0000313" key="2">
    <source>
        <dbReference type="Proteomes" id="UP001168883"/>
    </source>
</evidence>
<dbReference type="EMBL" id="JAUMKJ010000070">
    <property type="protein sequence ID" value="MDO3681593.1"/>
    <property type="molecule type" value="Genomic_DNA"/>
</dbReference>
<dbReference type="Proteomes" id="UP001168883">
    <property type="component" value="Unassembled WGS sequence"/>
</dbReference>
<name>A0ABT8VKT8_9BACL</name>
<dbReference type="GO" id="GO:0004860">
    <property type="term" value="F:protein kinase inhibitor activity"/>
    <property type="evidence" value="ECO:0007669"/>
    <property type="project" value="UniProtKB-KW"/>
</dbReference>
<gene>
    <name evidence="1" type="ORF">Q3C12_31870</name>
</gene>
<proteinExistence type="predicted"/>
<sequence length="60" mass="7256">MRSLKDDWLLDCYADAVRLQLDPKFIRLLLNEIHRRLDDPVFRRTWFGLSGNKVRREARA</sequence>
<accession>A0ABT8VKT8</accession>
<organism evidence="1 2">
    <name type="scientific">Paenibacillus ehimensis</name>
    <dbReference type="NCBI Taxonomy" id="79264"/>
    <lineage>
        <taxon>Bacteria</taxon>
        <taxon>Bacillati</taxon>
        <taxon>Bacillota</taxon>
        <taxon>Bacilli</taxon>
        <taxon>Bacillales</taxon>
        <taxon>Paenibacillaceae</taxon>
        <taxon>Paenibacillus</taxon>
    </lineage>
</organism>
<dbReference type="Pfam" id="PF08970">
    <property type="entry name" value="Sda"/>
    <property type="match status" value="1"/>
</dbReference>
<comment type="caution">
    <text evidence="1">The sequence shown here is derived from an EMBL/GenBank/DDBJ whole genome shotgun (WGS) entry which is preliminary data.</text>
</comment>
<evidence type="ECO:0000313" key="1">
    <source>
        <dbReference type="EMBL" id="MDO3681593.1"/>
    </source>
</evidence>
<dbReference type="RefSeq" id="WP_025845409.1">
    <property type="nucleotide sequence ID" value="NZ_JARLKN010000023.1"/>
</dbReference>
<keyword evidence="2" id="KW-1185">Reference proteome</keyword>
<reference evidence="1" key="1">
    <citation type="submission" date="2023-07" db="EMBL/GenBank/DDBJ databases">
        <authorList>
            <person name="Aktuganov G."/>
            <person name="Boyko T."/>
            <person name="Delegan Y."/>
            <person name="Galimzianova N."/>
            <person name="Gilvanova E."/>
            <person name="Korobov V."/>
            <person name="Kuzmina L."/>
            <person name="Melentiev A."/>
            <person name="Milman P."/>
            <person name="Ryabova A."/>
            <person name="Stupak E."/>
            <person name="Yasakov T."/>
            <person name="Zharikova N."/>
            <person name="Zhurenko E."/>
        </authorList>
    </citation>
    <scope>NUCLEOTIDE SEQUENCE</scope>
    <source>
        <strain evidence="1">IB-739</strain>
    </source>
</reference>
<dbReference type="SUPFAM" id="SSF100985">
    <property type="entry name" value="Sporulation inhibitor Sda"/>
    <property type="match status" value="1"/>
</dbReference>
<protein>
    <submittedName>
        <fullName evidence="1">Sporulation histidine kinase inhibitor Sda</fullName>
    </submittedName>
</protein>
<dbReference type="InterPro" id="IPR036916">
    <property type="entry name" value="Sda_sf"/>
</dbReference>
<dbReference type="Gene3D" id="1.10.287.1100">
    <property type="entry name" value="Sporulation inhibitor A"/>
    <property type="match status" value="1"/>
</dbReference>